<dbReference type="AlphaFoldDB" id="A0A1U9KR73"/>
<evidence type="ECO:0000313" key="1">
    <source>
        <dbReference type="EMBL" id="AQS88245.1"/>
    </source>
</evidence>
<dbReference type="KEGG" id="nch:A0U93_10180"/>
<protein>
    <submittedName>
        <fullName evidence="1">Uncharacterized protein</fullName>
    </submittedName>
</protein>
<name>A0A1U9KR73_9PROT</name>
<dbReference type="Proteomes" id="UP000188604">
    <property type="component" value="Chromosome"/>
</dbReference>
<gene>
    <name evidence="1" type="ORF">A0U93_10180</name>
</gene>
<dbReference type="EMBL" id="CP014691">
    <property type="protein sequence ID" value="AQS88245.1"/>
    <property type="molecule type" value="Genomic_DNA"/>
</dbReference>
<keyword evidence="2" id="KW-1185">Reference proteome</keyword>
<accession>A0A1U9KR73</accession>
<dbReference type="OrthoDB" id="7173212at2"/>
<reference evidence="1 2" key="1">
    <citation type="submission" date="2016-03" db="EMBL/GenBank/DDBJ databases">
        <title>Acetic acid bacteria sequencing.</title>
        <authorList>
            <person name="Brandt J."/>
            <person name="Jakob F."/>
            <person name="Vogel R.F."/>
        </authorList>
    </citation>
    <scope>NUCLEOTIDE SEQUENCE [LARGE SCALE GENOMIC DNA]</scope>
    <source>
        <strain evidence="1 2">NBRC 101099</strain>
    </source>
</reference>
<organism evidence="1 2">
    <name type="scientific">Neoasaia chiangmaiensis</name>
    <dbReference type="NCBI Taxonomy" id="320497"/>
    <lineage>
        <taxon>Bacteria</taxon>
        <taxon>Pseudomonadati</taxon>
        <taxon>Pseudomonadota</taxon>
        <taxon>Alphaproteobacteria</taxon>
        <taxon>Acetobacterales</taxon>
        <taxon>Acetobacteraceae</taxon>
        <taxon>Neoasaia</taxon>
    </lineage>
</organism>
<evidence type="ECO:0000313" key="2">
    <source>
        <dbReference type="Proteomes" id="UP000188604"/>
    </source>
</evidence>
<dbReference type="STRING" id="320497.A0U93_10180"/>
<sequence length="98" mass="10783">MKIEIGEPSLPPVTVSDIKTDLVLHYGGKKGETKRVITLNELKGVQLPDGTIRIDTIKAYCHERKMARSFAIDSVQSLHVPGTGEVIGDLLEWLKTKG</sequence>
<proteinExistence type="predicted"/>
<dbReference type="RefSeq" id="WP_077807265.1">
    <property type="nucleotide sequence ID" value="NZ_BJXS01000003.1"/>
</dbReference>